<dbReference type="SMART" id="SM00463">
    <property type="entry name" value="SMR"/>
    <property type="match status" value="1"/>
</dbReference>
<feature type="domain" description="Smr" evidence="3">
    <location>
        <begin position="134"/>
        <end position="204"/>
    </location>
</feature>
<feature type="chain" id="PRO_5043866908" description="Smr domain-containing protein" evidence="2">
    <location>
        <begin position="21"/>
        <end position="302"/>
    </location>
</feature>
<dbReference type="AlphaFoldDB" id="A0AAW0W1P5"/>
<proteinExistence type="predicted"/>
<dbReference type="InterPro" id="IPR052772">
    <property type="entry name" value="Endo/PolyKinase_Domain-Protein"/>
</dbReference>
<dbReference type="PANTHER" id="PTHR46535">
    <property type="entry name" value="NEDD4-BINDING PROTEIN 2"/>
    <property type="match status" value="1"/>
</dbReference>
<name>A0AAW0W1P5_CHEQU</name>
<dbReference type="GO" id="GO:0005634">
    <property type="term" value="C:nucleus"/>
    <property type="evidence" value="ECO:0007669"/>
    <property type="project" value="TreeGrafter"/>
</dbReference>
<keyword evidence="2" id="KW-0732">Signal</keyword>
<organism evidence="4 5">
    <name type="scientific">Cherax quadricarinatus</name>
    <name type="common">Australian red claw crayfish</name>
    <dbReference type="NCBI Taxonomy" id="27406"/>
    <lineage>
        <taxon>Eukaryota</taxon>
        <taxon>Metazoa</taxon>
        <taxon>Ecdysozoa</taxon>
        <taxon>Arthropoda</taxon>
        <taxon>Crustacea</taxon>
        <taxon>Multicrustacea</taxon>
        <taxon>Malacostraca</taxon>
        <taxon>Eumalacostraca</taxon>
        <taxon>Eucarida</taxon>
        <taxon>Decapoda</taxon>
        <taxon>Pleocyemata</taxon>
        <taxon>Astacidea</taxon>
        <taxon>Parastacoidea</taxon>
        <taxon>Parastacidae</taxon>
        <taxon>Cherax</taxon>
    </lineage>
</organism>
<sequence length="302" mass="34524">MYYWIWIIMLLLFIVVLCCCCLCRRKPKPILPTVAEPQISTVVSHGSRDYEDQVQTPWYLIPSITPSAPPRQVPQDSHLPWPLQPRQVPQHSHVQWPTTKYDELSQIESPTLHLKFGDRSVSEVFKNENGIPTLDLHHMTVQEAIQTTNSFIKGLNVHQKFKVITGRGLHSEGGIPKVKPAIESLLKQVNYEFEEVNNGGCFECKKTRQGGLPVTNHHKRVKQRLHLKQGLNKKPTGQKKSLHNQNNPRSKSQISQKTNAKNYNLPTNTPCSKTKPPKPKNYSSASRKSKKQKKHFPSKTVR</sequence>
<dbReference type="SUPFAM" id="SSF160443">
    <property type="entry name" value="SMR domain-like"/>
    <property type="match status" value="1"/>
</dbReference>
<dbReference type="Gene3D" id="3.30.1370.110">
    <property type="match status" value="1"/>
</dbReference>
<gene>
    <name evidence="4" type="ORF">OTU49_011857</name>
</gene>
<dbReference type="InterPro" id="IPR002625">
    <property type="entry name" value="Smr_dom"/>
</dbReference>
<feature type="region of interest" description="Disordered" evidence="1">
    <location>
        <begin position="208"/>
        <end position="302"/>
    </location>
</feature>
<dbReference type="PANTHER" id="PTHR46535:SF1">
    <property type="entry name" value="NEDD4-BINDING PROTEIN 2"/>
    <property type="match status" value="1"/>
</dbReference>
<feature type="compositionally biased region" description="Polar residues" evidence="1">
    <location>
        <begin position="243"/>
        <end position="265"/>
    </location>
</feature>
<evidence type="ECO:0000259" key="3">
    <source>
        <dbReference type="PROSITE" id="PS50828"/>
    </source>
</evidence>
<dbReference type="EMBL" id="JARKIK010000091">
    <property type="protein sequence ID" value="KAK8723131.1"/>
    <property type="molecule type" value="Genomic_DNA"/>
</dbReference>
<comment type="caution">
    <text evidence="4">The sequence shown here is derived from an EMBL/GenBank/DDBJ whole genome shotgun (WGS) entry which is preliminary data.</text>
</comment>
<reference evidence="4 5" key="1">
    <citation type="journal article" date="2024" name="BMC Genomics">
        <title>Genome assembly of redclaw crayfish (Cherax quadricarinatus) provides insights into its immune adaptation and hypoxia tolerance.</title>
        <authorList>
            <person name="Liu Z."/>
            <person name="Zheng J."/>
            <person name="Li H."/>
            <person name="Fang K."/>
            <person name="Wang S."/>
            <person name="He J."/>
            <person name="Zhou D."/>
            <person name="Weng S."/>
            <person name="Chi M."/>
            <person name="Gu Z."/>
            <person name="He J."/>
            <person name="Li F."/>
            <person name="Wang M."/>
        </authorList>
    </citation>
    <scope>NUCLEOTIDE SEQUENCE [LARGE SCALE GENOMIC DNA]</scope>
    <source>
        <strain evidence="4">ZL_2023a</strain>
    </source>
</reference>
<dbReference type="GO" id="GO:0004519">
    <property type="term" value="F:endonuclease activity"/>
    <property type="evidence" value="ECO:0007669"/>
    <property type="project" value="TreeGrafter"/>
</dbReference>
<evidence type="ECO:0000313" key="5">
    <source>
        <dbReference type="Proteomes" id="UP001445076"/>
    </source>
</evidence>
<dbReference type="Proteomes" id="UP001445076">
    <property type="component" value="Unassembled WGS sequence"/>
</dbReference>
<feature type="signal peptide" evidence="2">
    <location>
        <begin position="1"/>
        <end position="20"/>
    </location>
</feature>
<feature type="compositionally biased region" description="Basic residues" evidence="1">
    <location>
        <begin position="287"/>
        <end position="302"/>
    </location>
</feature>
<dbReference type="PROSITE" id="PS50828">
    <property type="entry name" value="SMR"/>
    <property type="match status" value="1"/>
</dbReference>
<accession>A0AAW0W1P5</accession>
<dbReference type="Pfam" id="PF01713">
    <property type="entry name" value="Smr"/>
    <property type="match status" value="1"/>
</dbReference>
<evidence type="ECO:0000256" key="1">
    <source>
        <dbReference type="SAM" id="MobiDB-lite"/>
    </source>
</evidence>
<evidence type="ECO:0000256" key="2">
    <source>
        <dbReference type="SAM" id="SignalP"/>
    </source>
</evidence>
<protein>
    <recommendedName>
        <fullName evidence="3">Smr domain-containing protein</fullName>
    </recommendedName>
</protein>
<keyword evidence="5" id="KW-1185">Reference proteome</keyword>
<evidence type="ECO:0000313" key="4">
    <source>
        <dbReference type="EMBL" id="KAK8723131.1"/>
    </source>
</evidence>
<dbReference type="InterPro" id="IPR036063">
    <property type="entry name" value="Smr_dom_sf"/>
</dbReference>
<feature type="compositionally biased region" description="Basic residues" evidence="1">
    <location>
        <begin position="216"/>
        <end position="227"/>
    </location>
</feature>